<sequence>MSSFPDYYSILNIPQTASTEEIRQAYRKESLRTHPDRQVNASPEEKKKATEKFQAVADAYYVLSDPQRRKEYDDLYKTRSKSEKSNSPGSSYEFFANMFGGGSGAAGAAGGAEHQQPDAEHVFGDAFEDLLRPEVEHRTPWWSWVGTVCGGGLGFIVANVPGTMVGALAGNRLGAIRDAKGKSVAAVFAGLGGAEKAEILRMLAMKVLGNAFLLPPRSLVRDGRLPKYKAEAVRGLSASHHPGNQDMLWIASSSSARKLGAPTTRVKENGALAESSGTSTGPETLGSSANQPISLAPASAPAPAQAPPTAPSLPEPVPSTSMTATPPLDPNPAPASEQQTATIPEPPPTAGPSNTTRPRSASDISLPDLTLEPIPHRPRIMLRIPLPPLFPPLSHKLPNSLDAQLAVRAKPRGFGVLSSPATFYEADAAPQLVNASETPSGSISRTESNSDYAVTRRETAPRLPEHVSAPLVSRPNGDKGKGRAEPPFRLRSPSTRVRIPTAKVAESSYVTISEPGPSRRPAKGRRTEPVSATQIESSDRGRQEVAGRESDKENDSGDGTGAYDFQMMDMSEVASLPWVPTDRSERDRDPGTSDPSLYVPPGVRSLIDNMKHALEIESRARSRAEARYTAEMKRRVAAEELLEAERTEWQNRSNIIIKLPAAQSAGPSTVPTSTIGVDTALREASPPPPSIPEDPELQHNSDIVMDVEPAPNASPKTPFANQFWPASESLNRLLPMSATSGTEGNKR</sequence>
<dbReference type="PANTHER" id="PTHR43948">
    <property type="entry name" value="DNAJ HOMOLOG SUBFAMILY B"/>
    <property type="match status" value="1"/>
</dbReference>
<feature type="compositionally biased region" description="Polar residues" evidence="1">
    <location>
        <begin position="275"/>
        <end position="293"/>
    </location>
</feature>
<feature type="compositionally biased region" description="Polar residues" evidence="1">
    <location>
        <begin position="351"/>
        <end position="363"/>
    </location>
</feature>
<dbReference type="CDD" id="cd06257">
    <property type="entry name" value="DnaJ"/>
    <property type="match status" value="1"/>
</dbReference>
<dbReference type="GO" id="GO:0051082">
    <property type="term" value="F:unfolded protein binding"/>
    <property type="evidence" value="ECO:0007669"/>
    <property type="project" value="TreeGrafter"/>
</dbReference>
<feature type="compositionally biased region" description="Basic and acidic residues" evidence="1">
    <location>
        <begin position="476"/>
        <end position="488"/>
    </location>
</feature>
<dbReference type="SMART" id="SM00271">
    <property type="entry name" value="DnaJ"/>
    <property type="match status" value="1"/>
</dbReference>
<feature type="compositionally biased region" description="Basic and acidic residues" evidence="1">
    <location>
        <begin position="454"/>
        <end position="465"/>
    </location>
</feature>
<dbReference type="PROSITE" id="PS50076">
    <property type="entry name" value="DNAJ_2"/>
    <property type="match status" value="1"/>
</dbReference>
<dbReference type="AlphaFoldDB" id="A0A4Y9YA55"/>
<dbReference type="GO" id="GO:0005634">
    <property type="term" value="C:nucleus"/>
    <property type="evidence" value="ECO:0007669"/>
    <property type="project" value="TreeGrafter"/>
</dbReference>
<dbReference type="PRINTS" id="PR00625">
    <property type="entry name" value="JDOMAIN"/>
</dbReference>
<dbReference type="EMBL" id="SEOQ01000639">
    <property type="protein sequence ID" value="TFY59102.1"/>
    <property type="molecule type" value="Genomic_DNA"/>
</dbReference>
<organism evidence="3 4">
    <name type="scientific">Dentipellis fragilis</name>
    <dbReference type="NCBI Taxonomy" id="205917"/>
    <lineage>
        <taxon>Eukaryota</taxon>
        <taxon>Fungi</taxon>
        <taxon>Dikarya</taxon>
        <taxon>Basidiomycota</taxon>
        <taxon>Agaricomycotina</taxon>
        <taxon>Agaricomycetes</taxon>
        <taxon>Russulales</taxon>
        <taxon>Hericiaceae</taxon>
        <taxon>Dentipellis</taxon>
    </lineage>
</organism>
<dbReference type="InterPro" id="IPR036869">
    <property type="entry name" value="J_dom_sf"/>
</dbReference>
<dbReference type="Pfam" id="PF00226">
    <property type="entry name" value="DnaJ"/>
    <property type="match status" value="1"/>
</dbReference>
<feature type="region of interest" description="Disordered" evidence="1">
    <location>
        <begin position="260"/>
        <end position="371"/>
    </location>
</feature>
<dbReference type="GO" id="GO:0051087">
    <property type="term" value="F:protein-folding chaperone binding"/>
    <property type="evidence" value="ECO:0007669"/>
    <property type="project" value="TreeGrafter"/>
</dbReference>
<protein>
    <recommendedName>
        <fullName evidence="2">J domain-containing protein</fullName>
    </recommendedName>
</protein>
<evidence type="ECO:0000256" key="1">
    <source>
        <dbReference type="SAM" id="MobiDB-lite"/>
    </source>
</evidence>
<dbReference type="SUPFAM" id="SSF46565">
    <property type="entry name" value="Chaperone J-domain"/>
    <property type="match status" value="1"/>
</dbReference>
<feature type="compositionally biased region" description="Polar residues" evidence="1">
    <location>
        <begin position="737"/>
        <end position="747"/>
    </location>
</feature>
<evidence type="ECO:0000313" key="4">
    <source>
        <dbReference type="Proteomes" id="UP000298327"/>
    </source>
</evidence>
<feature type="compositionally biased region" description="Pro residues" evidence="1">
    <location>
        <begin position="304"/>
        <end position="317"/>
    </location>
</feature>
<dbReference type="GO" id="GO:0044183">
    <property type="term" value="F:protein folding chaperone"/>
    <property type="evidence" value="ECO:0007669"/>
    <property type="project" value="TreeGrafter"/>
</dbReference>
<dbReference type="STRING" id="205917.A0A4Y9YA55"/>
<gene>
    <name evidence="3" type="ORF">EVG20_g7908</name>
</gene>
<feature type="compositionally biased region" description="Polar residues" evidence="1">
    <location>
        <begin position="435"/>
        <end position="452"/>
    </location>
</feature>
<reference evidence="3 4" key="1">
    <citation type="submission" date="2019-02" db="EMBL/GenBank/DDBJ databases">
        <title>Genome sequencing of the rare red list fungi Dentipellis fragilis.</title>
        <authorList>
            <person name="Buettner E."/>
            <person name="Kellner H."/>
        </authorList>
    </citation>
    <scope>NUCLEOTIDE SEQUENCE [LARGE SCALE GENOMIC DNA]</scope>
    <source>
        <strain evidence="3 4">DSM 105465</strain>
    </source>
</reference>
<dbReference type="InterPro" id="IPR001623">
    <property type="entry name" value="DnaJ_domain"/>
</dbReference>
<feature type="region of interest" description="Disordered" evidence="1">
    <location>
        <begin position="28"/>
        <end position="49"/>
    </location>
</feature>
<accession>A0A4Y9YA55</accession>
<feature type="compositionally biased region" description="Low complexity" evidence="1">
    <location>
        <begin position="294"/>
        <end position="303"/>
    </location>
</feature>
<dbReference type="Gene3D" id="1.10.287.110">
    <property type="entry name" value="DnaJ domain"/>
    <property type="match status" value="1"/>
</dbReference>
<dbReference type="PANTHER" id="PTHR43948:SF21">
    <property type="entry name" value="DNAJ DOMAIN-CONTAINING PROTEIN"/>
    <property type="match status" value="1"/>
</dbReference>
<comment type="caution">
    <text evidence="3">The sequence shown here is derived from an EMBL/GenBank/DDBJ whole genome shotgun (WGS) entry which is preliminary data.</text>
</comment>
<feature type="compositionally biased region" description="Basic and acidic residues" evidence="1">
    <location>
        <begin position="582"/>
        <end position="591"/>
    </location>
</feature>
<dbReference type="OrthoDB" id="442087at2759"/>
<feature type="compositionally biased region" description="Basic and acidic residues" evidence="1">
    <location>
        <begin position="537"/>
        <end position="555"/>
    </location>
</feature>
<evidence type="ECO:0000259" key="2">
    <source>
        <dbReference type="PROSITE" id="PS50076"/>
    </source>
</evidence>
<keyword evidence="4" id="KW-1185">Reference proteome</keyword>
<evidence type="ECO:0000313" key="3">
    <source>
        <dbReference type="EMBL" id="TFY59102.1"/>
    </source>
</evidence>
<feature type="region of interest" description="Disordered" evidence="1">
    <location>
        <begin position="577"/>
        <end position="603"/>
    </location>
</feature>
<feature type="domain" description="J" evidence="2">
    <location>
        <begin position="6"/>
        <end position="76"/>
    </location>
</feature>
<proteinExistence type="predicted"/>
<dbReference type="Proteomes" id="UP000298327">
    <property type="component" value="Unassembled WGS sequence"/>
</dbReference>
<feature type="region of interest" description="Disordered" evidence="1">
    <location>
        <begin position="435"/>
        <end position="563"/>
    </location>
</feature>
<dbReference type="GO" id="GO:0005737">
    <property type="term" value="C:cytoplasm"/>
    <property type="evidence" value="ECO:0007669"/>
    <property type="project" value="TreeGrafter"/>
</dbReference>
<name>A0A4Y9YA55_9AGAM</name>
<feature type="region of interest" description="Disordered" evidence="1">
    <location>
        <begin position="728"/>
        <end position="747"/>
    </location>
</feature>